<proteinExistence type="predicted"/>
<accession>A0A4Q0YKJ0</accession>
<dbReference type="OrthoDB" id="7065643at2"/>
<feature type="compositionally biased region" description="Basic and acidic residues" evidence="1">
    <location>
        <begin position="67"/>
        <end position="87"/>
    </location>
</feature>
<organism evidence="2 3">
    <name type="scientific">Veronia nyctiphanis</name>
    <dbReference type="NCBI Taxonomy" id="1278244"/>
    <lineage>
        <taxon>Bacteria</taxon>
        <taxon>Pseudomonadati</taxon>
        <taxon>Pseudomonadota</taxon>
        <taxon>Gammaproteobacteria</taxon>
        <taxon>Vibrionales</taxon>
        <taxon>Vibrionaceae</taxon>
        <taxon>Veronia</taxon>
    </lineage>
</organism>
<protein>
    <submittedName>
        <fullName evidence="2">Uncharacterized protein</fullName>
    </submittedName>
</protein>
<name>A0A4Q0YKJ0_9GAMM</name>
<comment type="caution">
    <text evidence="2">The sequence shown here is derived from an EMBL/GenBank/DDBJ whole genome shotgun (WGS) entry which is preliminary data.</text>
</comment>
<dbReference type="EMBL" id="PEIB01000039">
    <property type="protein sequence ID" value="RXJ71240.1"/>
    <property type="molecule type" value="Genomic_DNA"/>
</dbReference>
<evidence type="ECO:0000256" key="1">
    <source>
        <dbReference type="SAM" id="MobiDB-lite"/>
    </source>
</evidence>
<reference evidence="2 3" key="1">
    <citation type="submission" date="2017-10" db="EMBL/GenBank/DDBJ databases">
        <title>Nyctiphanis sp. nov., isolated from the stomach of the euphausiid Nyctiphanes simplex (Hansen, 1911) in the Gulf of California.</title>
        <authorList>
            <person name="Gomez-Gil B."/>
            <person name="Aguilar-Mendez M."/>
            <person name="Lopez-Cortes A."/>
            <person name="Gomez-Gutierrez J."/>
            <person name="Roque A."/>
            <person name="Lang E."/>
            <person name="Gonzalez-Castillo A."/>
        </authorList>
    </citation>
    <scope>NUCLEOTIDE SEQUENCE [LARGE SCALE GENOMIC DNA]</scope>
    <source>
        <strain evidence="2 3">CAIM 600</strain>
    </source>
</reference>
<keyword evidence="3" id="KW-1185">Reference proteome</keyword>
<feature type="region of interest" description="Disordered" evidence="1">
    <location>
        <begin position="57"/>
        <end position="87"/>
    </location>
</feature>
<dbReference type="Proteomes" id="UP000290287">
    <property type="component" value="Unassembled WGS sequence"/>
</dbReference>
<evidence type="ECO:0000313" key="2">
    <source>
        <dbReference type="EMBL" id="RXJ71240.1"/>
    </source>
</evidence>
<dbReference type="AlphaFoldDB" id="A0A4Q0YKJ0"/>
<evidence type="ECO:0000313" key="3">
    <source>
        <dbReference type="Proteomes" id="UP000290287"/>
    </source>
</evidence>
<dbReference type="RefSeq" id="WP_129123964.1">
    <property type="nucleotide sequence ID" value="NZ_PEIB01000039.1"/>
</dbReference>
<sequence length="87" mass="9525">MTDKTTPSSDIMPPNFDEFLDKLVASQGQDTALVDEMTKSILESCKEMTAELSASFADINTTGFEDVDGKGSQEKDKDDEKGKRRSA</sequence>
<gene>
    <name evidence="2" type="ORF">CS022_21500</name>
</gene>